<comment type="similarity">
    <text evidence="2 9">Belongs to the uroporphyrinogen-III synthase family.</text>
</comment>
<dbReference type="EMBL" id="JABBFR010000030">
    <property type="protein sequence ID" value="MBT0725592.1"/>
    <property type="molecule type" value="Genomic_DNA"/>
</dbReference>
<keyword evidence="12" id="KW-1185">Reference proteome</keyword>
<comment type="function">
    <text evidence="6 9">Catalyzes cyclization of the linear tetrapyrrole, hydroxymethylbilane, to the macrocyclic uroporphyrinogen III.</text>
</comment>
<proteinExistence type="inferred from homology"/>
<evidence type="ECO:0000256" key="3">
    <source>
        <dbReference type="ARBA" id="ARBA00013109"/>
    </source>
</evidence>
<dbReference type="NCBIfam" id="NF004582">
    <property type="entry name" value="PRK05928.1-1"/>
    <property type="match status" value="1"/>
</dbReference>
<evidence type="ECO:0000256" key="6">
    <source>
        <dbReference type="ARBA" id="ARBA00037589"/>
    </source>
</evidence>
<keyword evidence="4 9" id="KW-0456">Lyase</keyword>
<evidence type="ECO:0000259" key="10">
    <source>
        <dbReference type="Pfam" id="PF02602"/>
    </source>
</evidence>
<dbReference type="Gene3D" id="3.40.50.10090">
    <property type="match status" value="2"/>
</dbReference>
<comment type="catalytic activity">
    <reaction evidence="8 9">
        <text>hydroxymethylbilane = uroporphyrinogen III + H2O</text>
        <dbReference type="Rhea" id="RHEA:18965"/>
        <dbReference type="ChEBI" id="CHEBI:15377"/>
        <dbReference type="ChEBI" id="CHEBI:57308"/>
        <dbReference type="ChEBI" id="CHEBI:57845"/>
        <dbReference type="EC" id="4.2.1.75"/>
    </reaction>
</comment>
<evidence type="ECO:0000256" key="9">
    <source>
        <dbReference type="RuleBase" id="RU366031"/>
    </source>
</evidence>
<keyword evidence="5 9" id="KW-0627">Porphyrin biosynthesis</keyword>
<gene>
    <name evidence="11" type="primary">hemD</name>
    <name evidence="11" type="ORF">HH682_14455</name>
</gene>
<accession>A0ABS5T0A4</accession>
<dbReference type="PANTHER" id="PTHR38042">
    <property type="entry name" value="UROPORPHYRINOGEN-III SYNTHASE, CHLOROPLASTIC"/>
    <property type="match status" value="1"/>
</dbReference>
<dbReference type="SUPFAM" id="SSF69618">
    <property type="entry name" value="HemD-like"/>
    <property type="match status" value="1"/>
</dbReference>
<feature type="domain" description="Tetrapyrrole biosynthesis uroporphyrinogen III synthase" evidence="10">
    <location>
        <begin position="14"/>
        <end position="241"/>
    </location>
</feature>
<dbReference type="EC" id="4.2.1.75" evidence="3 9"/>
<evidence type="ECO:0000256" key="8">
    <source>
        <dbReference type="ARBA" id="ARBA00048617"/>
    </source>
</evidence>
<comment type="pathway">
    <text evidence="1 9">Porphyrin-containing compound metabolism; protoporphyrin-IX biosynthesis; coproporphyrinogen-III from 5-aminolevulinate: step 3/4.</text>
</comment>
<sequence length="245" mass="27574">MSILVTRPFPEGQQLVDRLRLTGRQAWHLPLIDFLPGHQLPEFSSQLATLNRGDLIIAVSARVLTYVGPYLLAENTAWPADVNYFAIGKNSALALHRYCQQAVDFPETTLSEHLLDLPLLENIAGKNCLILRGNNGRELLGQTLQSRGAHVTYFECYQRVAINYHGAEQAFRWRQKGISTIIVTSGEMVNLLYELIPALDRNEWLLHCRLVVVSERLATIATDFGWRDIIVADGADNDALLRALR</sequence>
<evidence type="ECO:0000256" key="4">
    <source>
        <dbReference type="ARBA" id="ARBA00023239"/>
    </source>
</evidence>
<dbReference type="RefSeq" id="WP_214238227.1">
    <property type="nucleotide sequence ID" value="NZ_JABBFR010000030.1"/>
</dbReference>
<dbReference type="InterPro" id="IPR003754">
    <property type="entry name" value="4pyrrol_synth_uPrphyn_synth"/>
</dbReference>
<dbReference type="Proteomes" id="UP000790096">
    <property type="component" value="Unassembled WGS sequence"/>
</dbReference>
<evidence type="ECO:0000313" key="11">
    <source>
        <dbReference type="EMBL" id="MBT0725592.1"/>
    </source>
</evidence>
<evidence type="ECO:0000256" key="7">
    <source>
        <dbReference type="ARBA" id="ARBA00040167"/>
    </source>
</evidence>
<evidence type="ECO:0000256" key="1">
    <source>
        <dbReference type="ARBA" id="ARBA00004772"/>
    </source>
</evidence>
<evidence type="ECO:0000313" key="12">
    <source>
        <dbReference type="Proteomes" id="UP000790096"/>
    </source>
</evidence>
<comment type="caution">
    <text evidence="11">The sequence shown here is derived from an EMBL/GenBank/DDBJ whole genome shotgun (WGS) entry which is preliminary data.</text>
</comment>
<dbReference type="CDD" id="cd06578">
    <property type="entry name" value="HemD"/>
    <property type="match status" value="1"/>
</dbReference>
<evidence type="ECO:0000256" key="5">
    <source>
        <dbReference type="ARBA" id="ARBA00023244"/>
    </source>
</evidence>
<dbReference type="GO" id="GO:0004852">
    <property type="term" value="F:uroporphyrinogen-III synthase activity"/>
    <property type="evidence" value="ECO:0007669"/>
    <property type="project" value="UniProtKB-EC"/>
</dbReference>
<dbReference type="Pfam" id="PF02602">
    <property type="entry name" value="HEM4"/>
    <property type="match status" value="1"/>
</dbReference>
<name>A0ABS5T0A4_9GAMM</name>
<dbReference type="InterPro" id="IPR039793">
    <property type="entry name" value="UROS/Hem4"/>
</dbReference>
<dbReference type="PANTHER" id="PTHR38042:SF1">
    <property type="entry name" value="UROPORPHYRINOGEN-III SYNTHASE, CHLOROPLASTIC"/>
    <property type="match status" value="1"/>
</dbReference>
<dbReference type="InterPro" id="IPR036108">
    <property type="entry name" value="4pyrrol_syn_uPrphyn_synt_sf"/>
</dbReference>
<evidence type="ECO:0000256" key="2">
    <source>
        <dbReference type="ARBA" id="ARBA00008133"/>
    </source>
</evidence>
<protein>
    <recommendedName>
        <fullName evidence="7 9">Uroporphyrinogen-III synthase</fullName>
        <ecNumber evidence="3 9">4.2.1.75</ecNumber>
    </recommendedName>
</protein>
<reference evidence="11 12" key="1">
    <citation type="submission" date="2020-04" db="EMBL/GenBank/DDBJ databases">
        <title>Genome sequencing of Rosenbergiella species.</title>
        <authorList>
            <person name="Alvarez-Perez S."/>
            <person name="Lievens B."/>
        </authorList>
    </citation>
    <scope>NUCLEOTIDE SEQUENCE [LARGE SCALE GENOMIC DNA]</scope>
    <source>
        <strain evidence="11 12">S61</strain>
    </source>
</reference>
<organism evidence="11 12">
    <name type="scientific">Rosenbergiella gaditana</name>
    <dbReference type="NCBI Taxonomy" id="2726987"/>
    <lineage>
        <taxon>Bacteria</taxon>
        <taxon>Pseudomonadati</taxon>
        <taxon>Pseudomonadota</taxon>
        <taxon>Gammaproteobacteria</taxon>
        <taxon>Enterobacterales</taxon>
        <taxon>Erwiniaceae</taxon>
        <taxon>Rosenbergiella</taxon>
    </lineage>
</organism>